<dbReference type="OrthoDB" id="169052at2157"/>
<geneLocation type="plasmid" evidence="1">
    <name>unnamed</name>
</geneLocation>
<accession>W0JSJ7</accession>
<dbReference type="GeneID" id="25146977"/>
<dbReference type="Proteomes" id="UP000019024">
    <property type="component" value="Plasmid unnamed"/>
</dbReference>
<evidence type="ECO:0008006" key="3">
    <source>
        <dbReference type="Google" id="ProtNLM"/>
    </source>
</evidence>
<dbReference type="HOGENOM" id="CLU_833149_0_0_2"/>
<dbReference type="SUPFAM" id="SSF48371">
    <property type="entry name" value="ARM repeat"/>
    <property type="match status" value="1"/>
</dbReference>
<name>W0JSJ7_9EURY</name>
<dbReference type="eggNOG" id="arCOG02966">
    <property type="taxonomic scope" value="Archaea"/>
</dbReference>
<keyword evidence="2" id="KW-1185">Reference proteome</keyword>
<protein>
    <recommendedName>
        <fullName evidence="3">HEAT domain-containing protein</fullName>
    </recommendedName>
</protein>
<dbReference type="Gene3D" id="1.25.10.10">
    <property type="entry name" value="Leucine-rich Repeat Variant"/>
    <property type="match status" value="2"/>
</dbReference>
<dbReference type="RefSeq" id="WP_049954454.1">
    <property type="nucleotide sequence ID" value="NZ_CP007056.1"/>
</dbReference>
<gene>
    <name evidence="1" type="ORF">HALLA_04060</name>
</gene>
<keyword evidence="1" id="KW-0614">Plasmid</keyword>
<dbReference type="InterPro" id="IPR016024">
    <property type="entry name" value="ARM-type_fold"/>
</dbReference>
<dbReference type="KEGG" id="hlr:HALLA_04060"/>
<dbReference type="Pfam" id="PF20168">
    <property type="entry name" value="PDS5"/>
    <property type="match status" value="1"/>
</dbReference>
<dbReference type="PANTHER" id="PTHR12697">
    <property type="entry name" value="PBS LYASE HEAT-LIKE PROTEIN"/>
    <property type="match status" value="1"/>
</dbReference>
<reference evidence="1 2" key="1">
    <citation type="submission" date="2014-01" db="EMBL/GenBank/DDBJ databases">
        <authorList>
            <consortium name="DOE Joint Genome Institute"/>
            <person name="Anderson I."/>
            <person name="Huntemann M."/>
            <person name="Han J."/>
            <person name="Chen A."/>
            <person name="Kyrpides N."/>
            <person name="Mavromatis K."/>
            <person name="Markowitz V."/>
            <person name="Palaniappan K."/>
            <person name="Ivanova N."/>
            <person name="Schaumberg A."/>
            <person name="Pati A."/>
            <person name="Liolios K."/>
            <person name="Nordberg H.P."/>
            <person name="Cantor M.N."/>
            <person name="Hua S.X."/>
            <person name="Woyke T."/>
        </authorList>
    </citation>
    <scope>NUCLEOTIDE SEQUENCE [LARGE SCALE GENOMIC DNA]</scope>
    <source>
        <strain evidence="1 2">XH-48</strain>
        <plasmid evidence="2">1</plasmid>
    </source>
</reference>
<dbReference type="AlphaFoldDB" id="W0JSJ7"/>
<dbReference type="EMBL" id="CP007056">
    <property type="protein sequence ID" value="AHG01579.1"/>
    <property type="molecule type" value="Genomic_DNA"/>
</dbReference>
<evidence type="ECO:0000313" key="2">
    <source>
        <dbReference type="Proteomes" id="UP000019024"/>
    </source>
</evidence>
<dbReference type="InterPro" id="IPR011989">
    <property type="entry name" value="ARM-like"/>
</dbReference>
<dbReference type="PATRIC" id="fig|797299.3.peg.3314"/>
<dbReference type="GO" id="GO:0016491">
    <property type="term" value="F:oxidoreductase activity"/>
    <property type="evidence" value="ECO:0007669"/>
    <property type="project" value="TreeGrafter"/>
</dbReference>
<evidence type="ECO:0000313" key="1">
    <source>
        <dbReference type="EMBL" id="AHG01579.1"/>
    </source>
</evidence>
<dbReference type="PANTHER" id="PTHR12697:SF5">
    <property type="entry name" value="DEOXYHYPUSINE HYDROXYLASE"/>
    <property type="match status" value="1"/>
</dbReference>
<proteinExistence type="predicted"/>
<sequence length="333" mass="36253">MDDSIQPPSVDRFETLLEHGSSEDAVARLEELHGADTETRKTAIRTLRQLAEARPSLLEPVLSVLAAFLTDERRSIRLTTVKLYVAVAEASPDAVSPVVPSLADRLADDDEFYYVRARAAEALGYVALEYPEIAATPEVLADLRIGLTFDEPEVREKLAKALEYIALGDQDRLSHHVGDLARRLDDPNELVRYHLCTAIVAVGCTYPDALSGSIDALADRLNDESPFVRGRALEAMGILDHSDLDVSIPEGRALVDDDSTQFLLDRVRFATGDTCEETGDGTAVEIGTVRSIRDRTDDVVRELVTADGEVCKHCGVSFPSAGPPICPRCGGPR</sequence>
<organism evidence="1 2">
    <name type="scientific">Halostagnicola larsenii XH-48</name>
    <dbReference type="NCBI Taxonomy" id="797299"/>
    <lineage>
        <taxon>Archaea</taxon>
        <taxon>Methanobacteriati</taxon>
        <taxon>Methanobacteriota</taxon>
        <taxon>Stenosarchaea group</taxon>
        <taxon>Halobacteria</taxon>
        <taxon>Halobacteriales</taxon>
        <taxon>Natrialbaceae</taxon>
        <taxon>Halostagnicola</taxon>
    </lineage>
</organism>